<name>A0A4Y0BJY0_ANOFN</name>
<feature type="compositionally biased region" description="Basic and acidic residues" evidence="7">
    <location>
        <begin position="111"/>
        <end position="144"/>
    </location>
</feature>
<proteinExistence type="predicted"/>
<dbReference type="PROSITE" id="PS00108">
    <property type="entry name" value="PROTEIN_KINASE_ST"/>
    <property type="match status" value="1"/>
</dbReference>
<dbReference type="Pfam" id="PF00069">
    <property type="entry name" value="Pkinase"/>
    <property type="match status" value="1"/>
</dbReference>
<dbReference type="PANTHER" id="PTHR24353:SF37">
    <property type="entry name" value="CAMP-DEPENDENT PROTEIN KINASE CATALYTIC SUBUNIT PRKX"/>
    <property type="match status" value="1"/>
</dbReference>
<dbReference type="VEuPathDB" id="VectorBase:AFUN2_010603"/>
<feature type="domain" description="AGC-kinase C-terminal" evidence="9">
    <location>
        <begin position="516"/>
        <end position="573"/>
    </location>
</feature>
<dbReference type="PANTHER" id="PTHR24353">
    <property type="entry name" value="CYCLIC NUCLEOTIDE-DEPENDENT PROTEIN KINASE"/>
    <property type="match status" value="1"/>
</dbReference>
<dbReference type="GO" id="GO:0005829">
    <property type="term" value="C:cytosol"/>
    <property type="evidence" value="ECO:0007669"/>
    <property type="project" value="TreeGrafter"/>
</dbReference>
<accession>A0A4Y0BJY0</accession>
<keyword evidence="5 6" id="KW-0067">ATP-binding</keyword>
<feature type="compositionally biased region" description="Acidic residues" evidence="7">
    <location>
        <begin position="145"/>
        <end position="158"/>
    </location>
</feature>
<dbReference type="EnsemblMetazoa" id="AFUN020447-RA">
    <property type="protein sequence ID" value="AFUN020447-PA"/>
    <property type="gene ID" value="AFUN020447"/>
</dbReference>
<organism evidence="10">
    <name type="scientific">Anopheles funestus</name>
    <name type="common">African malaria mosquito</name>
    <dbReference type="NCBI Taxonomy" id="62324"/>
    <lineage>
        <taxon>Eukaryota</taxon>
        <taxon>Metazoa</taxon>
        <taxon>Ecdysozoa</taxon>
        <taxon>Arthropoda</taxon>
        <taxon>Hexapoda</taxon>
        <taxon>Insecta</taxon>
        <taxon>Pterygota</taxon>
        <taxon>Neoptera</taxon>
        <taxon>Endopterygota</taxon>
        <taxon>Diptera</taxon>
        <taxon>Nematocera</taxon>
        <taxon>Culicoidea</taxon>
        <taxon>Culicidae</taxon>
        <taxon>Anophelinae</taxon>
        <taxon>Anopheles</taxon>
    </lineage>
</organism>
<evidence type="ECO:0008006" key="11">
    <source>
        <dbReference type="Google" id="ProtNLM"/>
    </source>
</evidence>
<protein>
    <recommendedName>
        <fullName evidence="11">Protein kinase domain-containing protein</fullName>
    </recommendedName>
</protein>
<dbReference type="InterPro" id="IPR000961">
    <property type="entry name" value="AGC-kinase_C"/>
</dbReference>
<dbReference type="SUPFAM" id="SSF56112">
    <property type="entry name" value="Protein kinase-like (PK-like)"/>
    <property type="match status" value="1"/>
</dbReference>
<dbReference type="STRING" id="62324.A0A4Y0BJY0"/>
<evidence type="ECO:0000256" key="4">
    <source>
        <dbReference type="ARBA" id="ARBA00022777"/>
    </source>
</evidence>
<feature type="compositionally biased region" description="Polar residues" evidence="7">
    <location>
        <begin position="14"/>
        <end position="29"/>
    </location>
</feature>
<dbReference type="SMART" id="SM00220">
    <property type="entry name" value="S_TKc"/>
    <property type="match status" value="1"/>
</dbReference>
<evidence type="ECO:0000256" key="6">
    <source>
        <dbReference type="PROSITE-ProRule" id="PRU10141"/>
    </source>
</evidence>
<evidence type="ECO:0000313" key="10">
    <source>
        <dbReference type="EnsemblMetazoa" id="AFUN020447-PA"/>
    </source>
</evidence>
<keyword evidence="2" id="KW-0808">Transferase</keyword>
<dbReference type="InterPro" id="IPR008271">
    <property type="entry name" value="Ser/Thr_kinase_AS"/>
</dbReference>
<dbReference type="InterPro" id="IPR011009">
    <property type="entry name" value="Kinase-like_dom_sf"/>
</dbReference>
<feature type="binding site" evidence="6">
    <location>
        <position position="290"/>
    </location>
    <ligand>
        <name>ATP</name>
        <dbReference type="ChEBI" id="CHEBI:30616"/>
    </ligand>
</feature>
<evidence type="ECO:0000256" key="7">
    <source>
        <dbReference type="SAM" id="MobiDB-lite"/>
    </source>
</evidence>
<feature type="domain" description="Protein kinase" evidence="8">
    <location>
        <begin position="261"/>
        <end position="515"/>
    </location>
</feature>
<dbReference type="InterPro" id="IPR017441">
    <property type="entry name" value="Protein_kinase_ATP_BS"/>
</dbReference>
<dbReference type="PROSITE" id="PS00107">
    <property type="entry name" value="PROTEIN_KINASE_ATP"/>
    <property type="match status" value="1"/>
</dbReference>
<dbReference type="PROSITE" id="PS50011">
    <property type="entry name" value="PROTEIN_KINASE_DOM"/>
    <property type="match status" value="1"/>
</dbReference>
<dbReference type="SMART" id="SM00133">
    <property type="entry name" value="S_TK_X"/>
    <property type="match status" value="1"/>
</dbReference>
<feature type="compositionally biased region" description="Acidic residues" evidence="7">
    <location>
        <begin position="58"/>
        <end position="110"/>
    </location>
</feature>
<keyword evidence="3 6" id="KW-0547">Nucleotide-binding</keyword>
<dbReference type="FunFam" id="1.10.510.10:FF:000005">
    <property type="entry name" value="cAMP-dependent protein kinase catalytic subunit alpha"/>
    <property type="match status" value="1"/>
</dbReference>
<sequence>MSSSPRLTGYTLRPSETSTTVSVTLNSCGTGIKKLSINDSVNRGTSAGSANSGGESTDPLESDFSGEEEEEEEEEEEDEAEEEEEEEEERDLEQDEEDKEEEEDDDEQEEDSVRQDRRKVESVRLRLAGGEKGKIDSTHRKQQVEEDEDEEDEEENSDSEQALRHSPPRNIRKQASTSSADGDEDDQDELSRAVTKQQHRQNGGSGNRQPPRGPAVDVDDADDNRCGGDSDDDGGDLSDKNNNIGAAVRRKQPEDYALDDFQILKTIGTGTFGRVCLCRDKITNKYWAMKILAMADVIRLKQIEHVKNEKNILQEIDHPFIVNMRWNSKDDCCLYMLFEFVSGGELFSYLRNAGRFDSGTANFYACEIVLALEYLHSLSIVYRDLKPENLLLDREGHMKITDFGFAKKLKDRTWTLCGTPEYLAPEIIQSKGHNKAVDWWALGVLIYEMIVGYPPFYDDNPFGIYEKILSGKIEWSRHVDPIAKDLVKKLLVLDRTKRLGNMKNGAEDVKRHRWFKHLDWNVVIRKQLKPPIVPTYVFNSKEDDTSNFDDYPETDWKSVRSLDKIEMQLFEDF</sequence>
<dbReference type="GO" id="GO:0005524">
    <property type="term" value="F:ATP binding"/>
    <property type="evidence" value="ECO:0007669"/>
    <property type="project" value="UniProtKB-UniRule"/>
</dbReference>
<dbReference type="InterPro" id="IPR000719">
    <property type="entry name" value="Prot_kinase_dom"/>
</dbReference>
<dbReference type="GO" id="GO:0004691">
    <property type="term" value="F:cAMP-dependent protein kinase activity"/>
    <property type="evidence" value="ECO:0007669"/>
    <property type="project" value="TreeGrafter"/>
</dbReference>
<dbReference type="AlphaFoldDB" id="A0A4Y0BJY0"/>
<evidence type="ECO:0000256" key="5">
    <source>
        <dbReference type="ARBA" id="ARBA00022840"/>
    </source>
</evidence>
<reference evidence="10" key="1">
    <citation type="submission" date="2020-05" db="UniProtKB">
        <authorList>
            <consortium name="EnsemblMetazoa"/>
        </authorList>
    </citation>
    <scope>IDENTIFICATION</scope>
    <source>
        <strain evidence="10">FUMOZ</strain>
    </source>
</reference>
<feature type="compositionally biased region" description="Polar residues" evidence="7">
    <location>
        <begin position="37"/>
        <end position="55"/>
    </location>
</feature>
<keyword evidence="1" id="KW-0723">Serine/threonine-protein kinase</keyword>
<keyword evidence="4" id="KW-0418">Kinase</keyword>
<dbReference type="GO" id="GO:0005952">
    <property type="term" value="C:cAMP-dependent protein kinase complex"/>
    <property type="evidence" value="ECO:0007669"/>
    <property type="project" value="TreeGrafter"/>
</dbReference>
<feature type="region of interest" description="Disordered" evidence="7">
    <location>
        <begin position="1"/>
        <end position="242"/>
    </location>
</feature>
<dbReference type="VEuPathDB" id="VectorBase:AFUN020447"/>
<dbReference type="PROSITE" id="PS51285">
    <property type="entry name" value="AGC_KINASE_CTER"/>
    <property type="match status" value="1"/>
</dbReference>
<dbReference type="Gene3D" id="1.10.510.10">
    <property type="entry name" value="Transferase(Phosphotransferase) domain 1"/>
    <property type="match status" value="1"/>
</dbReference>
<evidence type="ECO:0000259" key="8">
    <source>
        <dbReference type="PROSITE" id="PS50011"/>
    </source>
</evidence>
<evidence type="ECO:0000256" key="2">
    <source>
        <dbReference type="ARBA" id="ARBA00022679"/>
    </source>
</evidence>
<dbReference type="Gene3D" id="3.30.200.20">
    <property type="entry name" value="Phosphorylase Kinase, domain 1"/>
    <property type="match status" value="1"/>
</dbReference>
<evidence type="ECO:0000256" key="3">
    <source>
        <dbReference type="ARBA" id="ARBA00022741"/>
    </source>
</evidence>
<evidence type="ECO:0000256" key="1">
    <source>
        <dbReference type="ARBA" id="ARBA00022527"/>
    </source>
</evidence>
<evidence type="ECO:0000259" key="9">
    <source>
        <dbReference type="PROSITE" id="PS51285"/>
    </source>
</evidence>
<dbReference type="GO" id="GO:0007476">
    <property type="term" value="P:imaginal disc-derived wing morphogenesis"/>
    <property type="evidence" value="ECO:0007669"/>
    <property type="project" value="UniProtKB-ARBA"/>
</dbReference>